<dbReference type="Gene3D" id="3.40.50.1000">
    <property type="entry name" value="HAD superfamily/HAD-like"/>
    <property type="match status" value="1"/>
</dbReference>
<dbReference type="SFLD" id="SFLDS00003">
    <property type="entry name" value="Haloacid_Dehalogenase"/>
    <property type="match status" value="1"/>
</dbReference>
<dbReference type="GO" id="GO:0006281">
    <property type="term" value="P:DNA repair"/>
    <property type="evidence" value="ECO:0007669"/>
    <property type="project" value="TreeGrafter"/>
</dbReference>
<comment type="catalytic activity">
    <reaction evidence="1">
        <text>2-phosphoglycolate + H2O = glycolate + phosphate</text>
        <dbReference type="Rhea" id="RHEA:14369"/>
        <dbReference type="ChEBI" id="CHEBI:15377"/>
        <dbReference type="ChEBI" id="CHEBI:29805"/>
        <dbReference type="ChEBI" id="CHEBI:43474"/>
        <dbReference type="ChEBI" id="CHEBI:58033"/>
        <dbReference type="EC" id="3.1.3.18"/>
    </reaction>
</comment>
<keyword evidence="5" id="KW-0378">Hydrolase</keyword>
<organism evidence="5 6">
    <name type="scientific">Jannaschia aquimarina</name>
    <dbReference type="NCBI Taxonomy" id="935700"/>
    <lineage>
        <taxon>Bacteria</taxon>
        <taxon>Pseudomonadati</taxon>
        <taxon>Pseudomonadota</taxon>
        <taxon>Alphaproteobacteria</taxon>
        <taxon>Rhodobacterales</taxon>
        <taxon>Roseobacteraceae</taxon>
        <taxon>Jannaschia</taxon>
    </lineage>
</organism>
<dbReference type="InterPro" id="IPR023214">
    <property type="entry name" value="HAD_sf"/>
</dbReference>
<evidence type="ECO:0000256" key="2">
    <source>
        <dbReference type="ARBA" id="ARBA00004818"/>
    </source>
</evidence>
<dbReference type="InterPro" id="IPR023198">
    <property type="entry name" value="PGP-like_dom2"/>
</dbReference>
<dbReference type="RefSeq" id="WP_089268334.1">
    <property type="nucleotide sequence ID" value="NZ_JYFE01000016.1"/>
</dbReference>
<reference evidence="5 6" key="1">
    <citation type="submission" date="2015-02" db="EMBL/GenBank/DDBJ databases">
        <title>Genome Sequence of Jannaschia aquimarina DSM28248, a member of the Roseobacter clade.</title>
        <authorList>
            <person name="Voget S."/>
            <person name="Daniel R."/>
        </authorList>
    </citation>
    <scope>NUCLEOTIDE SEQUENCE [LARGE SCALE GENOMIC DNA]</scope>
    <source>
        <strain evidence="5 6">GSW-M26</strain>
    </source>
</reference>
<evidence type="ECO:0000256" key="1">
    <source>
        <dbReference type="ARBA" id="ARBA00000830"/>
    </source>
</evidence>
<dbReference type="Gene3D" id="1.10.150.240">
    <property type="entry name" value="Putative phosphatase, domain 2"/>
    <property type="match status" value="1"/>
</dbReference>
<dbReference type="GO" id="GO:0008967">
    <property type="term" value="F:phosphoglycolate phosphatase activity"/>
    <property type="evidence" value="ECO:0007669"/>
    <property type="project" value="UniProtKB-EC"/>
</dbReference>
<proteinExistence type="inferred from homology"/>
<dbReference type="Pfam" id="PF00702">
    <property type="entry name" value="Hydrolase"/>
    <property type="match status" value="1"/>
</dbReference>
<dbReference type="PANTHER" id="PTHR43434">
    <property type="entry name" value="PHOSPHOGLYCOLATE PHOSPHATASE"/>
    <property type="match status" value="1"/>
</dbReference>
<dbReference type="PRINTS" id="PR00413">
    <property type="entry name" value="HADHALOGNASE"/>
</dbReference>
<comment type="caution">
    <text evidence="5">The sequence shown here is derived from an EMBL/GenBank/DDBJ whole genome shotgun (WGS) entry which is preliminary data.</text>
</comment>
<sequence>MKPCVIFDLDGTLCDTSADLIAAANAAFRELGRDIALDHDRPEDRATALRGGKAMLRLGLSRLGAVDDDEVDAGYQPLLDAYESAVCVHTTFFPGAREANLRLREAGWATGICTNKPERMAHALMTELGARQEFDSLVGADTLPVRKPDPAPLREAVARAGGDPMRYVLVGDTTTDRDTARAAGVPVLLVGFLSPVAHLEGDAELDGFHEIETALSAVLPLAQTSR</sequence>
<dbReference type="InterPro" id="IPR006439">
    <property type="entry name" value="HAD-SF_hydro_IA"/>
</dbReference>
<comment type="pathway">
    <text evidence="2">Organic acid metabolism; glycolate biosynthesis; glycolate from 2-phosphoglycolate: step 1/1.</text>
</comment>
<evidence type="ECO:0000256" key="4">
    <source>
        <dbReference type="ARBA" id="ARBA00013078"/>
    </source>
</evidence>
<accession>A0A0D1EL71</accession>
<keyword evidence="6" id="KW-1185">Reference proteome</keyword>
<dbReference type="PANTHER" id="PTHR43434:SF1">
    <property type="entry name" value="PHOSPHOGLYCOLATE PHOSPHATASE"/>
    <property type="match status" value="1"/>
</dbReference>
<dbReference type="AlphaFoldDB" id="A0A0D1EL71"/>
<evidence type="ECO:0000256" key="3">
    <source>
        <dbReference type="ARBA" id="ARBA00006171"/>
    </source>
</evidence>
<dbReference type="SUPFAM" id="SSF56784">
    <property type="entry name" value="HAD-like"/>
    <property type="match status" value="1"/>
</dbReference>
<dbReference type="OrthoDB" id="9793014at2"/>
<comment type="similarity">
    <text evidence="3">Belongs to the HAD-like hydrolase superfamily. CbbY/CbbZ/Gph/YieH family.</text>
</comment>
<dbReference type="InterPro" id="IPR036412">
    <property type="entry name" value="HAD-like_sf"/>
</dbReference>
<dbReference type="STRING" id="935700.jaqu_06120"/>
<dbReference type="EC" id="3.1.3.18" evidence="4"/>
<dbReference type="GO" id="GO:0005829">
    <property type="term" value="C:cytosol"/>
    <property type="evidence" value="ECO:0007669"/>
    <property type="project" value="TreeGrafter"/>
</dbReference>
<dbReference type="PATRIC" id="fig|935700.4.peg.647"/>
<dbReference type="InterPro" id="IPR050155">
    <property type="entry name" value="HAD-like_hydrolase_sf"/>
</dbReference>
<name>A0A0D1EL71_9RHOB</name>
<dbReference type="Proteomes" id="UP000032232">
    <property type="component" value="Unassembled WGS sequence"/>
</dbReference>
<evidence type="ECO:0000313" key="6">
    <source>
        <dbReference type="Proteomes" id="UP000032232"/>
    </source>
</evidence>
<dbReference type="NCBIfam" id="TIGR01549">
    <property type="entry name" value="HAD-SF-IA-v1"/>
    <property type="match status" value="1"/>
</dbReference>
<dbReference type="SFLD" id="SFLDG01129">
    <property type="entry name" value="C1.5:_HAD__Beta-PGM__Phosphata"/>
    <property type="match status" value="1"/>
</dbReference>
<protein>
    <recommendedName>
        <fullName evidence="4">phosphoglycolate phosphatase</fullName>
        <ecNumber evidence="4">3.1.3.18</ecNumber>
    </recommendedName>
</protein>
<dbReference type="EMBL" id="JYFE01000016">
    <property type="protein sequence ID" value="KIT17721.1"/>
    <property type="molecule type" value="Genomic_DNA"/>
</dbReference>
<gene>
    <name evidence="5" type="primary">cbbZC</name>
    <name evidence="5" type="ORF">jaqu_06120</name>
</gene>
<evidence type="ECO:0000313" key="5">
    <source>
        <dbReference type="EMBL" id="KIT17721.1"/>
    </source>
</evidence>